<dbReference type="OrthoDB" id="1729737at2759"/>
<dbReference type="SMART" id="SM00327">
    <property type="entry name" value="VWA"/>
    <property type="match status" value="1"/>
</dbReference>
<dbReference type="InterPro" id="IPR013694">
    <property type="entry name" value="VIT"/>
</dbReference>
<dbReference type="Pfam" id="PF08487">
    <property type="entry name" value="VIT"/>
    <property type="match status" value="1"/>
</dbReference>
<dbReference type="Gene3D" id="3.40.50.410">
    <property type="entry name" value="von Willebrand factor, type A domain"/>
    <property type="match status" value="1"/>
</dbReference>
<dbReference type="SMART" id="SM00609">
    <property type="entry name" value="VIT"/>
    <property type="match status" value="1"/>
</dbReference>
<sequence>MSQSGCVVVVDGRPRYLPQVKTDIHTTIFDITSRTHLTQQFVNPSSEIPIDEISYVFPLYDGVSVISFTCTVADRIIKGVVKERQQARRDYTQAKEEGRVAGLVEQSFQASDVFTTTIGNVPAGGKVVVEIVYIGELKHDAQTDQVRLTIPTRVAPRYGSSGLTTNGMHPREEGISMTVDVEMPGGSFIESLASPSHPVVVTIGALSTAAASSERSLNKASAVLHQTNSTLDHDFVIEVSAKGLMEPTAFLEVHPTIPNQRALMATLVPKFNMPVSELPEIVFLCDRSGSMGMKIRNLVVALTTFLKSLPVGVKFNIYSFGSSYTSLWPRSRKYDQEALEEAVTHINTFRADYGGTEIYSAMDGAFKNAYKDLNLEVFLLTDGEIWNQEALFKLINDQVASTRGRVRVFSLGIGHGASSALVEGVARVGNGFAQMVSDNERIDDKVVRMLRGALLPHINEYTLEIKYGPSDDSLEEEDDFEFIERVVDSLHLDTNSEKETVPGKTSQQQSISLYDPTVDIGITESGRDAKRAKHDELLTVQAPRYLQTPTQIPQLYPFMRTTVYVLLSDATPEKTPKSVLLKGAFQDTILELEIPIKQLPEKSTTIHQLAARNQTKDLEEGRGWLFNAVDNDGRYLRDKFESRFSDMVEREAVRLGVQFQVAGKHCSFVAVEEPASTTPGTPDNQLDSTQTNLSRTAYTRQNVDQVPRAHAASLPDYQSQIMLLEQQNKKRLMMARQEHDHDVGNVSHQNVSFSVPSSNNLPGAVVPTMASFPPDFGTPLGTSGALHSGDVLNDFDFDSFLDDGSGNGESFDFTAAFTTTEEMVHEPPQRVAPAPAFVSPAAVQASPGIHGLDTRALGRLHSLISLQTFAGSWILDHNLERVLGISSAHLLRLHLPDSVVNHAQKDEIIATVCVISFLSRKFNAERGSWEMLVEKADRWLQERVRKDVAILKEALESSPVVNMFT</sequence>
<accession>A0A9N9ZF13</accession>
<evidence type="ECO:0000259" key="1">
    <source>
        <dbReference type="PROSITE" id="PS50234"/>
    </source>
</evidence>
<name>A0A9N9ZF13_9HYPO</name>
<dbReference type="Proteomes" id="UP000775872">
    <property type="component" value="Unassembled WGS sequence"/>
</dbReference>
<dbReference type="Pfam" id="PF13768">
    <property type="entry name" value="VWA_3"/>
    <property type="match status" value="1"/>
</dbReference>
<dbReference type="SUPFAM" id="SSF53300">
    <property type="entry name" value="vWA-like"/>
    <property type="match status" value="1"/>
</dbReference>
<evidence type="ECO:0000313" key="4">
    <source>
        <dbReference type="Proteomes" id="UP000775872"/>
    </source>
</evidence>
<evidence type="ECO:0008006" key="5">
    <source>
        <dbReference type="Google" id="ProtNLM"/>
    </source>
</evidence>
<dbReference type="InterPro" id="IPR036465">
    <property type="entry name" value="vWFA_dom_sf"/>
</dbReference>
<feature type="domain" description="VIT" evidence="2">
    <location>
        <begin position="3"/>
        <end position="135"/>
    </location>
</feature>
<reference evidence="3" key="1">
    <citation type="submission" date="2021-10" db="EMBL/GenBank/DDBJ databases">
        <authorList>
            <person name="Piombo E."/>
        </authorList>
    </citation>
    <scope>NUCLEOTIDE SEQUENCE</scope>
</reference>
<comment type="caution">
    <text evidence="3">The sequence shown here is derived from an EMBL/GenBank/DDBJ whole genome shotgun (WGS) entry which is preliminary data.</text>
</comment>
<organism evidence="3 4">
    <name type="scientific">Clonostachys solani</name>
    <dbReference type="NCBI Taxonomy" id="160281"/>
    <lineage>
        <taxon>Eukaryota</taxon>
        <taxon>Fungi</taxon>
        <taxon>Dikarya</taxon>
        <taxon>Ascomycota</taxon>
        <taxon>Pezizomycotina</taxon>
        <taxon>Sordariomycetes</taxon>
        <taxon>Hypocreomycetidae</taxon>
        <taxon>Hypocreales</taxon>
        <taxon>Bionectriaceae</taxon>
        <taxon>Clonostachys</taxon>
    </lineage>
</organism>
<dbReference type="PROSITE" id="PS50234">
    <property type="entry name" value="VWFA"/>
    <property type="match status" value="1"/>
</dbReference>
<gene>
    <name evidence="3" type="ORF">CSOL1703_00017013</name>
</gene>
<dbReference type="EMBL" id="CABFOC020000053">
    <property type="protein sequence ID" value="CAH0055110.1"/>
    <property type="molecule type" value="Genomic_DNA"/>
</dbReference>
<dbReference type="InterPro" id="IPR002035">
    <property type="entry name" value="VWF_A"/>
</dbReference>
<dbReference type="PROSITE" id="PS51468">
    <property type="entry name" value="VIT"/>
    <property type="match status" value="1"/>
</dbReference>
<keyword evidence="4" id="KW-1185">Reference proteome</keyword>
<proteinExistence type="predicted"/>
<evidence type="ECO:0000313" key="3">
    <source>
        <dbReference type="EMBL" id="CAH0055110.1"/>
    </source>
</evidence>
<dbReference type="AlphaFoldDB" id="A0A9N9ZF13"/>
<evidence type="ECO:0000259" key="2">
    <source>
        <dbReference type="PROSITE" id="PS51468"/>
    </source>
</evidence>
<dbReference type="PANTHER" id="PTHR45737">
    <property type="entry name" value="VON WILLEBRAND FACTOR A DOMAIN-CONTAINING PROTEIN 5A"/>
    <property type="match status" value="1"/>
</dbReference>
<feature type="domain" description="VWFA" evidence="1">
    <location>
        <begin position="280"/>
        <end position="450"/>
    </location>
</feature>
<dbReference type="PANTHER" id="PTHR45737:SF6">
    <property type="entry name" value="VON WILLEBRAND FACTOR A DOMAIN-CONTAINING PROTEIN 5A"/>
    <property type="match status" value="1"/>
</dbReference>
<protein>
    <recommendedName>
        <fullName evidence="5">von Willebrand factor A domain-containing protein 5A</fullName>
    </recommendedName>
</protein>